<gene>
    <name evidence="4" type="ORF">MAIT1_05295</name>
</gene>
<sequence>MSNRPDGEEQIRKALGDDVIILPYVHPGFALSKAAAEAFVEHSTARGMVLLRHGLITWGPSAKAAYNTHIEFVNLAEGYLERTRPATPTGAAPSVEQAQAAYRAWAPTLRGKLATPSGRDDIAWKRAILRPIIDDATLALLNSPVARELLVTPPLTSDHLIRTKMLPLWVDTPDQLDAALDNYIAAYGDYCDANWGRTAADTPRFDPLPRVILCPSIGAVCVGPDAPAADIARDITAQTLAVKATIGEPAEYEGLSAEQCFDMEYFPLQLAKLRKQSESPLRRHVAVITGAAGAIGAGICRYLLEQGCHVAATDLPGDGLDSLTAELAGRFGARALGVPLDVTSPEGIAEAYGQIIDAWGGIDLVIINAGLAHVSTLKEMDLARFQLLEKVNVEGTLNLLTASAKLFEQQNTGGDVVLISTKNVFAPGAGFGAYSATKAASHQLARIAVVEMAGMDVRVNMVAPDAVFSDGARKSGLWQEVGPDRMKARGLTEDGLEEYYRNRNLLKARVTADHVAHGVYYFATRQSPTTGATIPVDGGLPDATPR</sequence>
<dbReference type="STRING" id="1434232.MAIT1_05295"/>
<dbReference type="PRINTS" id="PR00081">
    <property type="entry name" value="GDHRDH"/>
</dbReference>
<dbReference type="InterPro" id="IPR002347">
    <property type="entry name" value="SDR_fam"/>
</dbReference>
<protein>
    <submittedName>
        <fullName evidence="4">Putative short chain dehydrogenase</fullName>
    </submittedName>
</protein>
<name>A0A1Y2K5H5_9PROT</name>
<organism evidence="4 5">
    <name type="scientific">Magnetofaba australis IT-1</name>
    <dbReference type="NCBI Taxonomy" id="1434232"/>
    <lineage>
        <taxon>Bacteria</taxon>
        <taxon>Pseudomonadati</taxon>
        <taxon>Pseudomonadota</taxon>
        <taxon>Magnetococcia</taxon>
        <taxon>Magnetococcales</taxon>
        <taxon>Magnetococcaceae</taxon>
        <taxon>Magnetofaba</taxon>
    </lineage>
</organism>
<dbReference type="AlphaFoldDB" id="A0A1Y2K5H5"/>
<comment type="caution">
    <text evidence="4">The sequence shown here is derived from an EMBL/GenBank/DDBJ whole genome shotgun (WGS) entry which is preliminary data.</text>
</comment>
<dbReference type="InterPro" id="IPR001303">
    <property type="entry name" value="Aldolase_II/adducin_N"/>
</dbReference>
<keyword evidence="5" id="KW-1185">Reference proteome</keyword>
<dbReference type="EMBL" id="LVJN01000019">
    <property type="protein sequence ID" value="OSM04264.1"/>
    <property type="molecule type" value="Genomic_DNA"/>
</dbReference>
<accession>A0A1Y2K5H5</accession>
<dbReference type="Pfam" id="PF00106">
    <property type="entry name" value="adh_short"/>
    <property type="match status" value="1"/>
</dbReference>
<comment type="similarity">
    <text evidence="1">Belongs to the short-chain dehydrogenases/reductases (SDR) family.</text>
</comment>
<proteinExistence type="inferred from homology"/>
<dbReference type="SUPFAM" id="SSF51735">
    <property type="entry name" value="NAD(P)-binding Rossmann-fold domains"/>
    <property type="match status" value="1"/>
</dbReference>
<reference evidence="4 5" key="1">
    <citation type="journal article" date="2016" name="BMC Genomics">
        <title>Combined genomic and structural analyses of a cultured magnetotactic bacterium reveals its niche adaptation to a dynamic environment.</title>
        <authorList>
            <person name="Araujo A.C."/>
            <person name="Morillo V."/>
            <person name="Cypriano J."/>
            <person name="Teixeira L.C."/>
            <person name="Leao P."/>
            <person name="Lyra S."/>
            <person name="Almeida L.G."/>
            <person name="Bazylinski D.A."/>
            <person name="Vasconcellos A.T."/>
            <person name="Abreu F."/>
            <person name="Lins U."/>
        </authorList>
    </citation>
    <scope>NUCLEOTIDE SEQUENCE [LARGE SCALE GENOMIC DNA]</scope>
    <source>
        <strain evidence="4 5">IT-1</strain>
    </source>
</reference>
<evidence type="ECO:0000256" key="1">
    <source>
        <dbReference type="ARBA" id="ARBA00006484"/>
    </source>
</evidence>
<dbReference type="GO" id="GO:0016491">
    <property type="term" value="F:oxidoreductase activity"/>
    <property type="evidence" value="ECO:0007669"/>
    <property type="project" value="UniProtKB-KW"/>
</dbReference>
<dbReference type="Proteomes" id="UP000194003">
    <property type="component" value="Unassembled WGS sequence"/>
</dbReference>
<dbReference type="Pfam" id="PF00596">
    <property type="entry name" value="Aldolase_II"/>
    <property type="match status" value="1"/>
</dbReference>
<dbReference type="PANTHER" id="PTHR43669:SF8">
    <property type="entry name" value="SHORT-CHAIN TYPE DEHYDROGENASE_REDUCTASE-RELATED"/>
    <property type="match status" value="1"/>
</dbReference>
<evidence type="ECO:0000256" key="2">
    <source>
        <dbReference type="ARBA" id="ARBA00023002"/>
    </source>
</evidence>
<dbReference type="InterPro" id="IPR036291">
    <property type="entry name" value="NAD(P)-bd_dom_sf"/>
</dbReference>
<feature type="domain" description="Class II aldolase/adducin N-terminal" evidence="3">
    <location>
        <begin position="11"/>
        <end position="79"/>
    </location>
</feature>
<evidence type="ECO:0000313" key="5">
    <source>
        <dbReference type="Proteomes" id="UP000194003"/>
    </source>
</evidence>
<keyword evidence="2" id="KW-0560">Oxidoreductase</keyword>
<dbReference type="PANTHER" id="PTHR43669">
    <property type="entry name" value="5-KETO-D-GLUCONATE 5-REDUCTASE"/>
    <property type="match status" value="1"/>
</dbReference>
<dbReference type="SUPFAM" id="SSF53639">
    <property type="entry name" value="AraD/HMP-PK domain-like"/>
    <property type="match status" value="1"/>
</dbReference>
<dbReference type="Gene3D" id="3.40.225.10">
    <property type="entry name" value="Class II aldolase/adducin N-terminal domain"/>
    <property type="match status" value="1"/>
</dbReference>
<dbReference type="Gene3D" id="3.40.50.720">
    <property type="entry name" value="NAD(P)-binding Rossmann-like Domain"/>
    <property type="match status" value="1"/>
</dbReference>
<evidence type="ECO:0000259" key="3">
    <source>
        <dbReference type="Pfam" id="PF00596"/>
    </source>
</evidence>
<evidence type="ECO:0000313" key="4">
    <source>
        <dbReference type="EMBL" id="OSM04264.1"/>
    </source>
</evidence>
<dbReference type="InterPro" id="IPR036409">
    <property type="entry name" value="Aldolase_II/adducin_N_sf"/>
</dbReference>